<feature type="binding site" evidence="10">
    <location>
        <position position="174"/>
    </location>
    <ligand>
        <name>Mg(2+)</name>
        <dbReference type="ChEBI" id="CHEBI:18420"/>
        <label>1</label>
    </ligand>
</feature>
<dbReference type="CDD" id="cd09088">
    <property type="entry name" value="Ape2-like_AP-endo"/>
    <property type="match status" value="1"/>
</dbReference>
<evidence type="ECO:0000259" key="15">
    <source>
        <dbReference type="PROSITE" id="PS51999"/>
    </source>
</evidence>
<sequence length="500" mass="57289">MRVLSWNVNGLATILQYHPWSETKSYKVLLDALDSDIICFQEVKCQRSKLTSEMAIVPGYNAYFSFSKVKLGYSGVAVYVKDTVTQPRRTYEGITGVLDVDNDFIYDLSTPAKLLDDEGRCIILDFGFFILFNIYFPNDGNETRSDFKMDYHHCVQKRIESFLEQGKQVLLVGDINAVHEEIDHCDAKQSMKEHDITDFKDLPHRRWLDNMIDPKGPLIDMTRLYHTDRLKMYTCWNTRLNARPGNFGTRIDYILASKGLKPWFKYSDIQPKILGSDHCPVYSDFLPINQDITNEDVSNYVSPLLASNFTEFKQNKLSSYFTKPSSNPPMIIPSAKTSLSTTLSTSSTPTLKRLSTSIPRNTKQSKKLKSTKKEAPNTAFMNYFTKKQDNANIEEISNTTTTKQQSPQHQDRQQDDIDLNALIEEAQEKQVTAKAWTSIFKAPEIPNCTFHKQLCLERSVTKKGPNFGRVFYICSKPTGPKDGPKDEQSCDFFQWKSTTK</sequence>
<dbReference type="Pfam" id="PF03372">
    <property type="entry name" value="Exo_endo_phos"/>
    <property type="match status" value="1"/>
</dbReference>
<gene>
    <name evidence="16" type="ORF">INT46_003948</name>
</gene>
<evidence type="ECO:0000256" key="12">
    <source>
        <dbReference type="PROSITE-ProRule" id="PRU01343"/>
    </source>
</evidence>
<dbReference type="AlphaFoldDB" id="A0A8H7VA60"/>
<dbReference type="GO" id="GO:0008081">
    <property type="term" value="F:phosphoric diester hydrolase activity"/>
    <property type="evidence" value="ECO:0007669"/>
    <property type="project" value="TreeGrafter"/>
</dbReference>
<dbReference type="InterPro" id="IPR005135">
    <property type="entry name" value="Endo/exonuclease/phosphatase"/>
</dbReference>
<dbReference type="Proteomes" id="UP000650833">
    <property type="component" value="Unassembled WGS sequence"/>
</dbReference>
<dbReference type="PROSITE" id="PS51999">
    <property type="entry name" value="ZF_GRF"/>
    <property type="match status" value="1"/>
</dbReference>
<dbReference type="GO" id="GO:0003677">
    <property type="term" value="F:DNA binding"/>
    <property type="evidence" value="ECO:0007669"/>
    <property type="project" value="InterPro"/>
</dbReference>
<dbReference type="OrthoDB" id="391817at2759"/>
<evidence type="ECO:0000256" key="11">
    <source>
        <dbReference type="PIRSR" id="PIRSR604808-3"/>
    </source>
</evidence>
<dbReference type="InterPro" id="IPR004808">
    <property type="entry name" value="AP_endonuc_1"/>
</dbReference>
<feature type="site" description="Transition state stabilizer" evidence="11">
    <location>
        <position position="176"/>
    </location>
</feature>
<feature type="region of interest" description="Disordered" evidence="14">
    <location>
        <begin position="338"/>
        <end position="373"/>
    </location>
</feature>
<feature type="active site" evidence="9">
    <location>
        <position position="135"/>
    </location>
</feature>
<dbReference type="GO" id="GO:0008270">
    <property type="term" value="F:zinc ion binding"/>
    <property type="evidence" value="ECO:0007669"/>
    <property type="project" value="UniProtKB-KW"/>
</dbReference>
<proteinExistence type="inferred from homology"/>
<name>A0A8H7VA60_9FUNG</name>
<evidence type="ECO:0000256" key="5">
    <source>
        <dbReference type="ARBA" id="ARBA00022801"/>
    </source>
</evidence>
<keyword evidence="17" id="KW-1185">Reference proteome</keyword>
<evidence type="ECO:0000256" key="13">
    <source>
        <dbReference type="RuleBase" id="RU362131"/>
    </source>
</evidence>
<evidence type="ECO:0000256" key="3">
    <source>
        <dbReference type="ARBA" id="ARBA00022723"/>
    </source>
</evidence>
<feature type="binding site" evidence="10">
    <location>
        <position position="176"/>
    </location>
    <ligand>
        <name>Mg(2+)</name>
        <dbReference type="ChEBI" id="CHEBI:18420"/>
        <label>1</label>
    </ligand>
</feature>
<keyword evidence="8" id="KW-0539">Nucleus</keyword>
<dbReference type="InterPro" id="IPR036691">
    <property type="entry name" value="Endo/exonu/phosph_ase_sf"/>
</dbReference>
<accession>A0A8H7VA60</accession>
<comment type="caution">
    <text evidence="16">The sequence shown here is derived from an EMBL/GenBank/DDBJ whole genome shotgun (WGS) entry which is preliminary data.</text>
</comment>
<feature type="domain" description="GRF-type" evidence="15">
    <location>
        <begin position="448"/>
        <end position="499"/>
    </location>
</feature>
<feature type="site" description="Interaction with DNA substrate" evidence="11">
    <location>
        <position position="278"/>
    </location>
</feature>
<dbReference type="PANTHER" id="PTHR22748">
    <property type="entry name" value="AP ENDONUCLEASE"/>
    <property type="match status" value="1"/>
</dbReference>
<evidence type="ECO:0000256" key="14">
    <source>
        <dbReference type="SAM" id="MobiDB-lite"/>
    </source>
</evidence>
<protein>
    <recommendedName>
        <fullName evidence="13">DNA-(apurinic or apyrimidinic site) endonuclease</fullName>
        <ecNumber evidence="13">3.1.-.-</ecNumber>
    </recommendedName>
</protein>
<dbReference type="PROSITE" id="PS51435">
    <property type="entry name" value="AP_NUCLEASE_F1_4"/>
    <property type="match status" value="1"/>
</dbReference>
<keyword evidence="13" id="KW-0234">DNA repair</keyword>
<evidence type="ECO:0000256" key="10">
    <source>
        <dbReference type="PIRSR" id="PIRSR604808-2"/>
    </source>
</evidence>
<feature type="active site" description="Proton donor/acceptor" evidence="9">
    <location>
        <position position="174"/>
    </location>
</feature>
<evidence type="ECO:0000313" key="16">
    <source>
        <dbReference type="EMBL" id="KAG2215736.1"/>
    </source>
</evidence>
<dbReference type="NCBIfam" id="TIGR00633">
    <property type="entry name" value="xth"/>
    <property type="match status" value="1"/>
</dbReference>
<keyword evidence="13" id="KW-0227">DNA damage</keyword>
<evidence type="ECO:0000256" key="9">
    <source>
        <dbReference type="PIRSR" id="PIRSR604808-1"/>
    </source>
</evidence>
<evidence type="ECO:0000256" key="4">
    <source>
        <dbReference type="ARBA" id="ARBA00022771"/>
    </source>
</evidence>
<keyword evidence="5" id="KW-0378">Hydrolase</keyword>
<keyword evidence="6" id="KW-0862">Zinc</keyword>
<dbReference type="InterPro" id="IPR020848">
    <property type="entry name" value="AP_endonuclease_F1_CS"/>
</dbReference>
<dbReference type="PROSITE" id="PS00728">
    <property type="entry name" value="AP_NUCLEASE_F1_3"/>
    <property type="match status" value="1"/>
</dbReference>
<dbReference type="Gene3D" id="3.60.10.10">
    <property type="entry name" value="Endonuclease/exonuclease/phosphatase"/>
    <property type="match status" value="1"/>
</dbReference>
<feature type="binding site" evidence="10">
    <location>
        <position position="277"/>
    </location>
    <ligand>
        <name>Mg(2+)</name>
        <dbReference type="ChEBI" id="CHEBI:18420"/>
        <label>1</label>
    </ligand>
</feature>
<keyword evidence="7 10" id="KW-0460">Magnesium</keyword>
<feature type="site" description="Important for catalytic activity" evidence="11">
    <location>
        <position position="252"/>
    </location>
</feature>
<keyword evidence="3 10" id="KW-0479">Metal-binding</keyword>
<organism evidence="16 17">
    <name type="scientific">Mucor plumbeus</name>
    <dbReference type="NCBI Taxonomy" id="97098"/>
    <lineage>
        <taxon>Eukaryota</taxon>
        <taxon>Fungi</taxon>
        <taxon>Fungi incertae sedis</taxon>
        <taxon>Mucoromycota</taxon>
        <taxon>Mucoromycotina</taxon>
        <taxon>Mucoromycetes</taxon>
        <taxon>Mucorales</taxon>
        <taxon>Mucorineae</taxon>
        <taxon>Mucoraceae</taxon>
        <taxon>Mucor</taxon>
    </lineage>
</organism>
<evidence type="ECO:0000256" key="2">
    <source>
        <dbReference type="ARBA" id="ARBA00007092"/>
    </source>
</evidence>
<feature type="binding site" evidence="10">
    <location>
        <position position="278"/>
    </location>
    <ligand>
        <name>Mg(2+)</name>
        <dbReference type="ChEBI" id="CHEBI:18420"/>
        <label>1</label>
    </ligand>
</feature>
<feature type="active site" description="Proton acceptor" evidence="9">
    <location>
        <position position="278"/>
    </location>
</feature>
<dbReference type="GO" id="GO:0005634">
    <property type="term" value="C:nucleus"/>
    <property type="evidence" value="ECO:0007669"/>
    <property type="project" value="TreeGrafter"/>
</dbReference>
<keyword evidence="10" id="KW-0464">Manganese</keyword>
<dbReference type="InterPro" id="IPR010666">
    <property type="entry name" value="Znf_GRF"/>
</dbReference>
<dbReference type="GO" id="GO:0003906">
    <property type="term" value="F:DNA-(apurinic or apyrimidinic site) endonuclease activity"/>
    <property type="evidence" value="ECO:0007669"/>
    <property type="project" value="TreeGrafter"/>
</dbReference>
<dbReference type="GO" id="GO:0008311">
    <property type="term" value="F:double-stranded DNA 3'-5' DNA exonuclease activity"/>
    <property type="evidence" value="ECO:0007669"/>
    <property type="project" value="TreeGrafter"/>
</dbReference>
<comment type="cofactor">
    <cofactor evidence="10 13">
        <name>Mg(2+)</name>
        <dbReference type="ChEBI" id="CHEBI:18420"/>
    </cofactor>
    <cofactor evidence="10 13">
        <name>Mn(2+)</name>
        <dbReference type="ChEBI" id="CHEBI:29035"/>
    </cofactor>
    <text evidence="10 13">Probably binds two magnesium or manganese ions per subunit.</text>
</comment>
<reference evidence="16" key="1">
    <citation type="submission" date="2020-12" db="EMBL/GenBank/DDBJ databases">
        <title>Metabolic potential, ecology and presence of endohyphal bacteria is reflected in genomic diversity of Mucoromycotina.</title>
        <authorList>
            <person name="Muszewska A."/>
            <person name="Okrasinska A."/>
            <person name="Steczkiewicz K."/>
            <person name="Drgas O."/>
            <person name="Orlowska M."/>
            <person name="Perlinska-Lenart U."/>
            <person name="Aleksandrzak-Piekarczyk T."/>
            <person name="Szatraj K."/>
            <person name="Zielenkiewicz U."/>
            <person name="Pilsyk S."/>
            <person name="Malc E."/>
            <person name="Mieczkowski P."/>
            <person name="Kruszewska J.S."/>
            <person name="Biernat P."/>
            <person name="Pawlowska J."/>
        </authorList>
    </citation>
    <scope>NUCLEOTIDE SEQUENCE</scope>
    <source>
        <strain evidence="16">CBS 226.32</strain>
    </source>
</reference>
<keyword evidence="4 12" id="KW-0863">Zinc-finger</keyword>
<evidence type="ECO:0000256" key="8">
    <source>
        <dbReference type="ARBA" id="ARBA00023242"/>
    </source>
</evidence>
<evidence type="ECO:0000313" key="17">
    <source>
        <dbReference type="Proteomes" id="UP000650833"/>
    </source>
</evidence>
<dbReference type="EMBL" id="JAEPRC010000004">
    <property type="protein sequence ID" value="KAG2215736.1"/>
    <property type="molecule type" value="Genomic_DNA"/>
</dbReference>
<evidence type="ECO:0000256" key="6">
    <source>
        <dbReference type="ARBA" id="ARBA00022833"/>
    </source>
</evidence>
<feature type="binding site" evidence="10">
    <location>
        <position position="7"/>
    </location>
    <ligand>
        <name>Mg(2+)</name>
        <dbReference type="ChEBI" id="CHEBI:18420"/>
        <label>1</label>
    </ligand>
</feature>
<evidence type="ECO:0000256" key="7">
    <source>
        <dbReference type="ARBA" id="ARBA00022842"/>
    </source>
</evidence>
<feature type="compositionally biased region" description="Low complexity" evidence="14">
    <location>
        <begin position="338"/>
        <end position="357"/>
    </location>
</feature>
<comment type="similarity">
    <text evidence="2 13">Belongs to the DNA repair enzymes AP/ExoA family.</text>
</comment>
<dbReference type="SUPFAM" id="SSF56219">
    <property type="entry name" value="DNase I-like"/>
    <property type="match status" value="1"/>
</dbReference>
<dbReference type="EC" id="3.1.-.-" evidence="13"/>
<evidence type="ECO:0000256" key="1">
    <source>
        <dbReference type="ARBA" id="ARBA00001936"/>
    </source>
</evidence>
<dbReference type="PANTHER" id="PTHR22748:SF4">
    <property type="entry name" value="DNA-(APURINIC OR APYRIMIDINIC SITE) ENDONUCLEASE 2"/>
    <property type="match status" value="1"/>
</dbReference>
<dbReference type="GO" id="GO:0006284">
    <property type="term" value="P:base-excision repair"/>
    <property type="evidence" value="ECO:0007669"/>
    <property type="project" value="TreeGrafter"/>
</dbReference>
<feature type="binding site" evidence="10">
    <location>
        <position position="42"/>
    </location>
    <ligand>
        <name>Mg(2+)</name>
        <dbReference type="ChEBI" id="CHEBI:18420"/>
        <label>1</label>
    </ligand>
</feature>
<comment type="cofactor">
    <cofactor evidence="1">
        <name>Mn(2+)</name>
        <dbReference type="ChEBI" id="CHEBI:29035"/>
    </cofactor>
</comment>
<dbReference type="Pfam" id="PF06839">
    <property type="entry name" value="Zn_ribbon_GRF"/>
    <property type="match status" value="1"/>
</dbReference>